<feature type="region of interest" description="Disordered" evidence="1">
    <location>
        <begin position="1"/>
        <end position="29"/>
    </location>
</feature>
<name>A0A8H3C999_9AGAM</name>
<dbReference type="Pfam" id="PF00134">
    <property type="entry name" value="Cyclin_N"/>
    <property type="match status" value="1"/>
</dbReference>
<reference evidence="4" key="1">
    <citation type="submission" date="2021-01" db="EMBL/GenBank/DDBJ databases">
        <authorList>
            <person name="Kaushik A."/>
        </authorList>
    </citation>
    <scope>NUCLEOTIDE SEQUENCE</scope>
    <source>
        <strain evidence="4">AG4-R118</strain>
        <strain evidence="3">AG4-RS23</strain>
    </source>
</reference>
<feature type="compositionally biased region" description="Polar residues" evidence="1">
    <location>
        <begin position="20"/>
        <end position="29"/>
    </location>
</feature>
<evidence type="ECO:0000313" key="3">
    <source>
        <dbReference type="EMBL" id="CAE6468171.1"/>
    </source>
</evidence>
<dbReference type="GO" id="GO:0005634">
    <property type="term" value="C:nucleus"/>
    <property type="evidence" value="ECO:0007669"/>
    <property type="project" value="TreeGrafter"/>
</dbReference>
<sequence length="274" mass="29938">MATATAHYQSRASPRRATKATAQSQSQTKYTSAPADQFYGHEDTAKMCARFITHLFSCPDVPPATSQSAVTPSLAHFVAYALHRTRLHSSVTFCALYLLSRLKNRFPAARGSSGHRLYISAFMIASKVICDDTYSNKSWCVVGQGMFTLREINQMEREMCGYLEWCLNVKPEDLRDFEAMVRKEYGSASASPVPVIVPAPPRPTAETRKQSADYSAGPYPSPVSTPPSPSHSTSTSPASSTCQTPPSADPVKVSSKEVPVERSQPFAYAAPSVW</sequence>
<dbReference type="EMBL" id="CAJMWY010001463">
    <property type="protein sequence ID" value="CAE6468171.1"/>
    <property type="molecule type" value="Genomic_DNA"/>
</dbReference>
<evidence type="ECO:0000259" key="2">
    <source>
        <dbReference type="Pfam" id="PF00134"/>
    </source>
</evidence>
<dbReference type="Proteomes" id="UP000663861">
    <property type="component" value="Unassembled WGS sequence"/>
</dbReference>
<dbReference type="EMBL" id="CAJMWX010001240">
    <property type="protein sequence ID" value="CAE6476824.1"/>
    <property type="molecule type" value="Genomic_DNA"/>
</dbReference>
<proteinExistence type="predicted"/>
<dbReference type="GO" id="GO:0000307">
    <property type="term" value="C:cyclin-dependent protein kinase holoenzyme complex"/>
    <property type="evidence" value="ECO:0007669"/>
    <property type="project" value="TreeGrafter"/>
</dbReference>
<evidence type="ECO:0000313" key="5">
    <source>
        <dbReference type="Proteomes" id="UP000663888"/>
    </source>
</evidence>
<protein>
    <recommendedName>
        <fullName evidence="2">Cyclin N-terminal domain-containing protein</fullName>
    </recommendedName>
</protein>
<dbReference type="CDD" id="cd20557">
    <property type="entry name" value="CYCLIN_ScPCL1-like"/>
    <property type="match status" value="1"/>
</dbReference>
<dbReference type="InterPro" id="IPR036915">
    <property type="entry name" value="Cyclin-like_sf"/>
</dbReference>
<dbReference type="PANTHER" id="PTHR15615">
    <property type="match status" value="1"/>
</dbReference>
<dbReference type="GO" id="GO:0019901">
    <property type="term" value="F:protein kinase binding"/>
    <property type="evidence" value="ECO:0007669"/>
    <property type="project" value="InterPro"/>
</dbReference>
<gene>
    <name evidence="4" type="ORF">RDB_LOCUS117333</name>
    <name evidence="3" type="ORF">RDB_LOCUS77449</name>
</gene>
<accession>A0A8H3C999</accession>
<evidence type="ECO:0000313" key="4">
    <source>
        <dbReference type="EMBL" id="CAE6476824.1"/>
    </source>
</evidence>
<dbReference type="SUPFAM" id="SSF47954">
    <property type="entry name" value="Cyclin-like"/>
    <property type="match status" value="1"/>
</dbReference>
<dbReference type="AlphaFoldDB" id="A0A8H3C999"/>
<feature type="compositionally biased region" description="Pro residues" evidence="1">
    <location>
        <begin position="219"/>
        <end position="229"/>
    </location>
</feature>
<feature type="compositionally biased region" description="Polar residues" evidence="1">
    <location>
        <begin position="1"/>
        <end position="12"/>
    </location>
</feature>
<organism evidence="4 5">
    <name type="scientific">Rhizoctonia solani</name>
    <dbReference type="NCBI Taxonomy" id="456999"/>
    <lineage>
        <taxon>Eukaryota</taxon>
        <taxon>Fungi</taxon>
        <taxon>Dikarya</taxon>
        <taxon>Basidiomycota</taxon>
        <taxon>Agaricomycotina</taxon>
        <taxon>Agaricomycetes</taxon>
        <taxon>Cantharellales</taxon>
        <taxon>Ceratobasidiaceae</taxon>
        <taxon>Rhizoctonia</taxon>
    </lineage>
</organism>
<dbReference type="Proteomes" id="UP000663888">
    <property type="component" value="Unassembled WGS sequence"/>
</dbReference>
<dbReference type="Gene3D" id="1.10.472.10">
    <property type="entry name" value="Cyclin-like"/>
    <property type="match status" value="1"/>
</dbReference>
<feature type="region of interest" description="Disordered" evidence="1">
    <location>
        <begin position="192"/>
        <end position="262"/>
    </location>
</feature>
<comment type="caution">
    <text evidence="4">The sequence shown here is derived from an EMBL/GenBank/DDBJ whole genome shotgun (WGS) entry which is preliminary data.</text>
</comment>
<evidence type="ECO:0000256" key="1">
    <source>
        <dbReference type="SAM" id="MobiDB-lite"/>
    </source>
</evidence>
<dbReference type="InterPro" id="IPR006671">
    <property type="entry name" value="Cyclin_N"/>
</dbReference>
<feature type="compositionally biased region" description="Low complexity" evidence="1">
    <location>
        <begin position="230"/>
        <end position="246"/>
    </location>
</feature>
<feature type="domain" description="Cyclin N-terminal" evidence="2">
    <location>
        <begin position="72"/>
        <end position="168"/>
    </location>
</feature>
<dbReference type="GO" id="GO:0016538">
    <property type="term" value="F:cyclin-dependent protein serine/threonine kinase regulator activity"/>
    <property type="evidence" value="ECO:0007669"/>
    <property type="project" value="TreeGrafter"/>
</dbReference>
<dbReference type="InterPro" id="IPR013922">
    <property type="entry name" value="Cyclin_PHO80-like"/>
</dbReference>
<dbReference type="PANTHER" id="PTHR15615:SF108">
    <property type="entry name" value="PROTEIN CNPPD1"/>
    <property type="match status" value="1"/>
</dbReference>